<comment type="caution">
    <text evidence="6">The sequence shown here is derived from an EMBL/GenBank/DDBJ whole genome shotgun (WGS) entry which is preliminary data.</text>
</comment>
<protein>
    <submittedName>
        <fullName evidence="6">Flavin reductase family protein</fullName>
    </submittedName>
</protein>
<dbReference type="PANTHER" id="PTHR33798">
    <property type="entry name" value="FLAVOPROTEIN OXYGENASE"/>
    <property type="match status" value="1"/>
</dbReference>
<sequence length="176" mass="19463">MKEVELNAATRLIYPRLTVLVTTVNPAGEANAAPYSWVAPVSFSPPMLYLGIQRRETLTVKNIRRTKEFVVNIVTKGWAGKAISCEAKDPDKVEKSGITLRESKKVKAPTVAEAKIVLECTLKDVIETGQADHFLVIGEVVHAEKDESMKDSEIVLHKGGTSFFLPSKSIELERKK</sequence>
<proteinExistence type="inferred from homology"/>
<comment type="similarity">
    <text evidence="4">Belongs to the flavoredoxin family.</text>
</comment>
<organism evidence="6 7">
    <name type="scientific">Candidatus Iainarchaeum sp</name>
    <dbReference type="NCBI Taxonomy" id="3101447"/>
    <lineage>
        <taxon>Archaea</taxon>
        <taxon>Candidatus Iainarchaeota</taxon>
        <taxon>Candidatus Iainarchaeia</taxon>
        <taxon>Candidatus Iainarchaeales</taxon>
        <taxon>Candidatus Iainarchaeaceae</taxon>
        <taxon>Candidatus Iainarchaeum</taxon>
    </lineage>
</organism>
<evidence type="ECO:0000256" key="2">
    <source>
        <dbReference type="ARBA" id="ARBA00022630"/>
    </source>
</evidence>
<dbReference type="PANTHER" id="PTHR33798:SF5">
    <property type="entry name" value="FLAVIN REDUCTASE LIKE DOMAIN-CONTAINING PROTEIN"/>
    <property type="match status" value="1"/>
</dbReference>
<evidence type="ECO:0000259" key="5">
    <source>
        <dbReference type="SMART" id="SM00903"/>
    </source>
</evidence>
<comment type="cofactor">
    <cofactor evidence="1">
        <name>FMN</name>
        <dbReference type="ChEBI" id="CHEBI:58210"/>
    </cofactor>
</comment>
<dbReference type="SMART" id="SM00903">
    <property type="entry name" value="Flavin_Reduct"/>
    <property type="match status" value="1"/>
</dbReference>
<gene>
    <name evidence="6" type="ORF">JW744_01225</name>
</gene>
<keyword evidence="3" id="KW-0288">FMN</keyword>
<dbReference type="GO" id="GO:0010181">
    <property type="term" value="F:FMN binding"/>
    <property type="evidence" value="ECO:0007669"/>
    <property type="project" value="InterPro"/>
</dbReference>
<dbReference type="InterPro" id="IPR002563">
    <property type="entry name" value="Flavin_Rdtase-like_dom"/>
</dbReference>
<evidence type="ECO:0000256" key="3">
    <source>
        <dbReference type="ARBA" id="ARBA00022643"/>
    </source>
</evidence>
<evidence type="ECO:0000256" key="4">
    <source>
        <dbReference type="ARBA" id="ARBA00038054"/>
    </source>
</evidence>
<dbReference type="Pfam" id="PF01613">
    <property type="entry name" value="Flavin_Reduct"/>
    <property type="match status" value="1"/>
</dbReference>
<dbReference type="AlphaFoldDB" id="A0A939C9V6"/>
<evidence type="ECO:0000256" key="1">
    <source>
        <dbReference type="ARBA" id="ARBA00001917"/>
    </source>
</evidence>
<name>A0A939C9V6_9ARCH</name>
<dbReference type="Gene3D" id="2.30.110.10">
    <property type="entry name" value="Electron Transport, Fmn-binding Protein, Chain A"/>
    <property type="match status" value="1"/>
</dbReference>
<reference evidence="6" key="1">
    <citation type="submission" date="2021-01" db="EMBL/GenBank/DDBJ databases">
        <title>Active Sulfur Cycling in an Early Earth Analoge.</title>
        <authorList>
            <person name="Hahn C.R."/>
            <person name="Youssef N.H."/>
            <person name="Elshahed M."/>
        </authorList>
    </citation>
    <scope>NUCLEOTIDE SEQUENCE</scope>
    <source>
        <strain evidence="6">Zod_Metabat.1151</strain>
    </source>
</reference>
<dbReference type="EMBL" id="JAFGDB010000022">
    <property type="protein sequence ID" value="MBN2067070.1"/>
    <property type="molecule type" value="Genomic_DNA"/>
</dbReference>
<dbReference type="InterPro" id="IPR012349">
    <property type="entry name" value="Split_barrel_FMN-bd"/>
</dbReference>
<evidence type="ECO:0000313" key="7">
    <source>
        <dbReference type="Proteomes" id="UP000809243"/>
    </source>
</evidence>
<accession>A0A939C9V6</accession>
<keyword evidence="2" id="KW-0285">Flavoprotein</keyword>
<feature type="domain" description="Flavin reductase like" evidence="5">
    <location>
        <begin position="11"/>
        <end position="164"/>
    </location>
</feature>
<dbReference type="Proteomes" id="UP000809243">
    <property type="component" value="Unassembled WGS sequence"/>
</dbReference>
<dbReference type="SUPFAM" id="SSF50475">
    <property type="entry name" value="FMN-binding split barrel"/>
    <property type="match status" value="1"/>
</dbReference>
<evidence type="ECO:0000313" key="6">
    <source>
        <dbReference type="EMBL" id="MBN2067070.1"/>
    </source>
</evidence>